<feature type="region of interest" description="Disordered" evidence="1">
    <location>
        <begin position="1"/>
        <end position="44"/>
    </location>
</feature>
<feature type="domain" description="DUF1985" evidence="3">
    <location>
        <begin position="175"/>
        <end position="305"/>
    </location>
</feature>
<feature type="compositionally biased region" description="Basic and acidic residues" evidence="1">
    <location>
        <begin position="18"/>
        <end position="33"/>
    </location>
</feature>
<reference evidence="4" key="1">
    <citation type="journal article" date="2023" name="Plant J.">
        <title>Genome sequences and population genomics provide insights into the demographic history, inbreeding, and mutation load of two 'living fossil' tree species of Dipteronia.</title>
        <authorList>
            <person name="Feng Y."/>
            <person name="Comes H.P."/>
            <person name="Chen J."/>
            <person name="Zhu S."/>
            <person name="Lu R."/>
            <person name="Zhang X."/>
            <person name="Li P."/>
            <person name="Qiu J."/>
            <person name="Olsen K.M."/>
            <person name="Qiu Y."/>
        </authorList>
    </citation>
    <scope>NUCLEOTIDE SEQUENCE</scope>
    <source>
        <strain evidence="4">KIB01</strain>
    </source>
</reference>
<dbReference type="Proteomes" id="UP001280121">
    <property type="component" value="Unassembled WGS sequence"/>
</dbReference>
<dbReference type="PANTHER" id="PTHR48449">
    <property type="entry name" value="DUF1985 DOMAIN-CONTAINING PROTEIN"/>
    <property type="match status" value="1"/>
</dbReference>
<evidence type="ECO:0000313" key="5">
    <source>
        <dbReference type="Proteomes" id="UP001280121"/>
    </source>
</evidence>
<evidence type="ECO:0000259" key="3">
    <source>
        <dbReference type="Pfam" id="PF09331"/>
    </source>
</evidence>
<accession>A0AAD9WYX2</accession>
<dbReference type="InterPro" id="IPR015410">
    <property type="entry name" value="DUF1985"/>
</dbReference>
<dbReference type="Pfam" id="PF04927">
    <property type="entry name" value="SMP"/>
    <property type="match status" value="1"/>
</dbReference>
<dbReference type="AlphaFoldDB" id="A0AAD9WYX2"/>
<evidence type="ECO:0000259" key="2">
    <source>
        <dbReference type="Pfam" id="PF04927"/>
    </source>
</evidence>
<protein>
    <submittedName>
        <fullName evidence="4">Uncharacterized protein</fullName>
    </submittedName>
</protein>
<dbReference type="PANTHER" id="PTHR48449:SF1">
    <property type="entry name" value="DUF1985 DOMAIN-CONTAINING PROTEIN"/>
    <property type="match status" value="1"/>
</dbReference>
<comment type="caution">
    <text evidence="4">The sequence shown here is derived from an EMBL/GenBank/DDBJ whole genome shotgun (WGS) entry which is preliminary data.</text>
</comment>
<name>A0AAD9WYX2_9ROSI</name>
<keyword evidence="5" id="KW-1185">Reference proteome</keyword>
<dbReference type="Pfam" id="PF09331">
    <property type="entry name" value="DUF1985"/>
    <property type="match status" value="1"/>
</dbReference>
<dbReference type="EMBL" id="JANJYI010000005">
    <property type="protein sequence ID" value="KAK2648361.1"/>
    <property type="molecule type" value="Genomic_DNA"/>
</dbReference>
<evidence type="ECO:0000256" key="1">
    <source>
        <dbReference type="SAM" id="MobiDB-lite"/>
    </source>
</evidence>
<sequence length="318" mass="36451">RAPTSIERWQRDGPNLKTSDRRATVSTREKREATALSVGDKPVHQSDSATIYAAEMRATGTNEIKPGGIGATAQSAATHPERTLLLGAKTTISVVLAVTNQLKKMLKTPEEEWYEGKLTCHDHFDDIEVIDDALNQVPTEIVVEDCRRFMSSCFGNFMMMHRCMKFSGDVIHRLLLREVHHTGPSDEMHFMLGNQKVRFSKIEFCLNTELQFDVVLDTSRYAIVGNGIHEHYFTSRDEISFRELKDVLSLSQFQQAYDSVKLYLLYMLNWILMGLDMRVKIPVWQFRLVEDLDAFIAFPRGVQVYNHSTFPFKHALDE</sequence>
<proteinExistence type="predicted"/>
<gene>
    <name evidence="4" type="ORF">Ddye_015850</name>
</gene>
<dbReference type="InterPro" id="IPR007011">
    <property type="entry name" value="LEA_SMP_dom"/>
</dbReference>
<feature type="domain" description="SMP" evidence="2">
    <location>
        <begin position="32"/>
        <end position="80"/>
    </location>
</feature>
<feature type="non-terminal residue" evidence="4">
    <location>
        <position position="318"/>
    </location>
</feature>
<evidence type="ECO:0000313" key="4">
    <source>
        <dbReference type="EMBL" id="KAK2648361.1"/>
    </source>
</evidence>
<organism evidence="4 5">
    <name type="scientific">Dipteronia dyeriana</name>
    <dbReference type="NCBI Taxonomy" id="168575"/>
    <lineage>
        <taxon>Eukaryota</taxon>
        <taxon>Viridiplantae</taxon>
        <taxon>Streptophyta</taxon>
        <taxon>Embryophyta</taxon>
        <taxon>Tracheophyta</taxon>
        <taxon>Spermatophyta</taxon>
        <taxon>Magnoliopsida</taxon>
        <taxon>eudicotyledons</taxon>
        <taxon>Gunneridae</taxon>
        <taxon>Pentapetalae</taxon>
        <taxon>rosids</taxon>
        <taxon>malvids</taxon>
        <taxon>Sapindales</taxon>
        <taxon>Sapindaceae</taxon>
        <taxon>Hippocastanoideae</taxon>
        <taxon>Acereae</taxon>
        <taxon>Dipteronia</taxon>
    </lineage>
</organism>